<dbReference type="SUPFAM" id="SSF111369">
    <property type="entry name" value="HlyD-like secretion proteins"/>
    <property type="match status" value="1"/>
</dbReference>
<comment type="caution">
    <text evidence="3">The sequence shown here is derived from an EMBL/GenBank/DDBJ whole genome shotgun (WGS) entry which is preliminary data.</text>
</comment>
<evidence type="ECO:0000256" key="1">
    <source>
        <dbReference type="ARBA" id="ARBA00004196"/>
    </source>
</evidence>
<organism evidence="3 4">
    <name type="scientific">Legionella geestiana</name>
    <dbReference type="NCBI Taxonomy" id="45065"/>
    <lineage>
        <taxon>Bacteria</taxon>
        <taxon>Pseudomonadati</taxon>
        <taxon>Pseudomonadota</taxon>
        <taxon>Gammaproteobacteria</taxon>
        <taxon>Legionellales</taxon>
        <taxon>Legionellaceae</taxon>
        <taxon>Legionella</taxon>
    </lineage>
</organism>
<dbReference type="RefSeq" id="WP_051550875.1">
    <property type="nucleotide sequence ID" value="NZ_CAAAHN010000013.1"/>
</dbReference>
<accession>A0A0W0TTV9</accession>
<reference evidence="3 4" key="1">
    <citation type="submission" date="2015-11" db="EMBL/GenBank/DDBJ databases">
        <title>Genomic analysis of 38 Legionella species identifies large and diverse effector repertoires.</title>
        <authorList>
            <person name="Burstein D."/>
            <person name="Amaro F."/>
            <person name="Zusman T."/>
            <person name="Lifshitz Z."/>
            <person name="Cohen O."/>
            <person name="Gilbert J.A."/>
            <person name="Pupko T."/>
            <person name="Shuman H.A."/>
            <person name="Segal G."/>
        </authorList>
    </citation>
    <scope>NUCLEOTIDE SEQUENCE [LARGE SCALE GENOMIC DNA]</scope>
    <source>
        <strain evidence="3 4">ATCC 49504</strain>
    </source>
</reference>
<dbReference type="InterPro" id="IPR050465">
    <property type="entry name" value="UPF0194_transport"/>
</dbReference>
<dbReference type="EMBL" id="LNYC01000056">
    <property type="protein sequence ID" value="KTC98794.1"/>
    <property type="molecule type" value="Genomic_DNA"/>
</dbReference>
<dbReference type="PANTHER" id="PTHR32347:SF23">
    <property type="entry name" value="BLL5650 PROTEIN"/>
    <property type="match status" value="1"/>
</dbReference>
<evidence type="ECO:0000313" key="4">
    <source>
        <dbReference type="Proteomes" id="UP000054785"/>
    </source>
</evidence>
<dbReference type="Gene3D" id="1.10.287.470">
    <property type="entry name" value="Helix hairpin bin"/>
    <property type="match status" value="1"/>
</dbReference>
<dbReference type="GO" id="GO:0030313">
    <property type="term" value="C:cell envelope"/>
    <property type="evidence" value="ECO:0007669"/>
    <property type="project" value="UniProtKB-SubCell"/>
</dbReference>
<comment type="subcellular location">
    <subcellularLocation>
        <location evidence="1">Cell envelope</location>
    </subcellularLocation>
</comment>
<dbReference type="PANTHER" id="PTHR32347">
    <property type="entry name" value="EFFLUX SYSTEM COMPONENT YKNX-RELATED"/>
    <property type="match status" value="1"/>
</dbReference>
<keyword evidence="4" id="KW-1185">Reference proteome</keyword>
<sequence length="325" mass="36523">MKHYHHRDEGHMSSRLALFAITVLLLAGCGKPAPREYQGYIEAENVYLASPYGGNLVALERVRGTRVQKGERIFELDSNPESIVVREREAALAEARRTLQDLQKPRRAPEVAAIEAQIRQVDADLALAKLRVKRQQELFTAKATDKDTLDAAVTRLDEQQHLRDRFVANLELAKLGSREDQIRAQEAAVLRAEENLAAAQWNLSQKTVTAPASGVIFDTYYRPGEYVEAQQPVASLLVPEYVYVEFFVPVSELATLHPGSAITFDCDSCKPANEAIVSYVSPEAEFVPPLVYSRENYEKLVYRIRARPKNPENFRPGQPILVHVS</sequence>
<dbReference type="STRING" id="45065.Lgee_1483"/>
<evidence type="ECO:0000256" key="2">
    <source>
        <dbReference type="ARBA" id="ARBA00023054"/>
    </source>
</evidence>
<dbReference type="AlphaFoldDB" id="A0A0W0TTV9"/>
<gene>
    <name evidence="3" type="ORF">Lgee_1483</name>
</gene>
<dbReference type="Gene3D" id="2.40.30.170">
    <property type="match status" value="1"/>
</dbReference>
<dbReference type="PROSITE" id="PS51257">
    <property type="entry name" value="PROKAR_LIPOPROTEIN"/>
    <property type="match status" value="1"/>
</dbReference>
<keyword evidence="2" id="KW-0175">Coiled coil</keyword>
<name>A0A0W0TTV9_9GAMM</name>
<dbReference type="Gene3D" id="2.40.50.100">
    <property type="match status" value="1"/>
</dbReference>
<dbReference type="Proteomes" id="UP000054785">
    <property type="component" value="Unassembled WGS sequence"/>
</dbReference>
<evidence type="ECO:0000313" key="3">
    <source>
        <dbReference type="EMBL" id="KTC98794.1"/>
    </source>
</evidence>
<proteinExistence type="predicted"/>
<dbReference type="PATRIC" id="fig|45065.4.peg.1607"/>
<protein>
    <submittedName>
        <fullName evidence="3">Hemolysin D</fullName>
    </submittedName>
</protein>